<protein>
    <submittedName>
        <fullName evidence="6">4Fe-4S dicluster domain-containing protein</fullName>
    </submittedName>
</protein>
<keyword evidence="3" id="KW-0408">Iron</keyword>
<dbReference type="PANTHER" id="PTHR43177">
    <property type="entry name" value="PROTEIN NRFC"/>
    <property type="match status" value="1"/>
</dbReference>
<keyword evidence="4" id="KW-0411">Iron-sulfur</keyword>
<dbReference type="EMBL" id="JAHLQK010000007">
    <property type="protein sequence ID" value="MBU5678062.1"/>
    <property type="molecule type" value="Genomic_DNA"/>
</dbReference>
<organism evidence="6 7">
    <name type="scientific">Alkaliphilus flagellatus</name>
    <dbReference type="NCBI Taxonomy" id="2841507"/>
    <lineage>
        <taxon>Bacteria</taxon>
        <taxon>Bacillati</taxon>
        <taxon>Bacillota</taxon>
        <taxon>Clostridia</taxon>
        <taxon>Peptostreptococcales</taxon>
        <taxon>Natronincolaceae</taxon>
        <taxon>Alkaliphilus</taxon>
    </lineage>
</organism>
<evidence type="ECO:0000313" key="6">
    <source>
        <dbReference type="EMBL" id="MBU5678062.1"/>
    </source>
</evidence>
<keyword evidence="7" id="KW-1185">Reference proteome</keyword>
<dbReference type="Proteomes" id="UP000779508">
    <property type="component" value="Unassembled WGS sequence"/>
</dbReference>
<dbReference type="InterPro" id="IPR017900">
    <property type="entry name" value="4Fe4S_Fe_S_CS"/>
</dbReference>
<evidence type="ECO:0000313" key="7">
    <source>
        <dbReference type="Proteomes" id="UP000779508"/>
    </source>
</evidence>
<dbReference type="InterPro" id="IPR017896">
    <property type="entry name" value="4Fe4S_Fe-S-bd"/>
</dbReference>
<feature type="domain" description="4Fe-4S ferredoxin-type" evidence="5">
    <location>
        <begin position="82"/>
        <end position="111"/>
    </location>
</feature>
<accession>A0ABS6G8L3</accession>
<comment type="caution">
    <text evidence="6">The sequence shown here is derived from an EMBL/GenBank/DDBJ whole genome shotgun (WGS) entry which is preliminary data.</text>
</comment>
<keyword evidence="2" id="KW-0479">Metal-binding</keyword>
<dbReference type="InterPro" id="IPR050954">
    <property type="entry name" value="ET_IronSulfur_Cluster-Binding"/>
</dbReference>
<evidence type="ECO:0000256" key="1">
    <source>
        <dbReference type="ARBA" id="ARBA00022485"/>
    </source>
</evidence>
<evidence type="ECO:0000256" key="2">
    <source>
        <dbReference type="ARBA" id="ARBA00022723"/>
    </source>
</evidence>
<dbReference type="Pfam" id="PF13247">
    <property type="entry name" value="Fer4_11"/>
    <property type="match status" value="1"/>
</dbReference>
<reference evidence="6 7" key="1">
    <citation type="submission" date="2021-06" db="EMBL/GenBank/DDBJ databases">
        <authorList>
            <person name="Sun Q."/>
            <person name="Li D."/>
        </authorList>
    </citation>
    <scope>NUCLEOTIDE SEQUENCE [LARGE SCALE GENOMIC DNA]</scope>
    <source>
        <strain evidence="6 7">MSJ-5</strain>
    </source>
</reference>
<dbReference type="PROSITE" id="PS51379">
    <property type="entry name" value="4FE4S_FER_2"/>
    <property type="match status" value="3"/>
</dbReference>
<sequence length="189" mass="20992">MSRKWGMVIDVRKCVGCHACSAACRIENNVTKEGNRSWVIEEEVGIYPEVHTLKVPQLCNHCDETPCVSACPVGATAKNEEGIVFVDREKCIGCFACIGACPYGARIKEEEAKKVDKCDFCAHRLQHGLLPACVTTCPTQARFFGDLNDSNSLVSKLLKENKYEVLLPEKKLGANVYYIGVNEYRSLNK</sequence>
<evidence type="ECO:0000256" key="4">
    <source>
        <dbReference type="ARBA" id="ARBA00023014"/>
    </source>
</evidence>
<feature type="domain" description="4Fe-4S ferredoxin-type" evidence="5">
    <location>
        <begin position="5"/>
        <end position="35"/>
    </location>
</feature>
<dbReference type="RefSeq" id="WP_216419340.1">
    <property type="nucleotide sequence ID" value="NZ_JAHLQK010000007.1"/>
</dbReference>
<name>A0ABS6G8L3_9FIRM</name>
<dbReference type="CDD" id="cd10551">
    <property type="entry name" value="PsrB"/>
    <property type="match status" value="1"/>
</dbReference>
<evidence type="ECO:0000259" key="5">
    <source>
        <dbReference type="PROSITE" id="PS51379"/>
    </source>
</evidence>
<gene>
    <name evidence="6" type="ORF">KQI88_16745</name>
</gene>
<dbReference type="PANTHER" id="PTHR43177:SF3">
    <property type="entry name" value="PROTEIN NRFC HOMOLOG"/>
    <property type="match status" value="1"/>
</dbReference>
<dbReference type="PROSITE" id="PS00198">
    <property type="entry name" value="4FE4S_FER_1"/>
    <property type="match status" value="1"/>
</dbReference>
<feature type="domain" description="4Fe-4S ferredoxin-type" evidence="5">
    <location>
        <begin position="49"/>
        <end position="81"/>
    </location>
</feature>
<evidence type="ECO:0000256" key="3">
    <source>
        <dbReference type="ARBA" id="ARBA00023004"/>
    </source>
</evidence>
<keyword evidence="1" id="KW-0004">4Fe-4S</keyword>
<proteinExistence type="predicted"/>